<dbReference type="GO" id="GO:0005975">
    <property type="term" value="P:carbohydrate metabolic process"/>
    <property type="evidence" value="ECO:0007669"/>
    <property type="project" value="InterPro"/>
</dbReference>
<dbReference type="SMART" id="SM00642">
    <property type="entry name" value="Aamy"/>
    <property type="match status" value="1"/>
</dbReference>
<dbReference type="InterPro" id="IPR017853">
    <property type="entry name" value="GH"/>
</dbReference>
<protein>
    <submittedName>
        <fullName evidence="2">Maltose alpha-D-glucosyltransferase/ alpha-amylase</fullName>
    </submittedName>
</protein>
<evidence type="ECO:0000313" key="2">
    <source>
        <dbReference type="EMBL" id="SDE95460.1"/>
    </source>
</evidence>
<evidence type="ECO:0000259" key="1">
    <source>
        <dbReference type="SMART" id="SM00642"/>
    </source>
</evidence>
<dbReference type="PANTHER" id="PTHR10357">
    <property type="entry name" value="ALPHA-AMYLASE FAMILY MEMBER"/>
    <property type="match status" value="1"/>
</dbReference>
<dbReference type="EMBL" id="FNAI01000011">
    <property type="protein sequence ID" value="SDE95460.1"/>
    <property type="molecule type" value="Genomic_DNA"/>
</dbReference>
<keyword evidence="2" id="KW-0808">Transferase</keyword>
<gene>
    <name evidence="2" type="ORF">SAMN05216464_11161</name>
</gene>
<dbReference type="InterPro" id="IPR006047">
    <property type="entry name" value="GH13_cat_dom"/>
</dbReference>
<feature type="domain" description="Glycosyl hydrolase family 13 catalytic" evidence="1">
    <location>
        <begin position="38"/>
        <end position="410"/>
    </location>
</feature>
<evidence type="ECO:0000313" key="3">
    <source>
        <dbReference type="Proteomes" id="UP000199072"/>
    </source>
</evidence>
<accession>A0A1G7H4U6</accession>
<dbReference type="Gene3D" id="3.20.20.80">
    <property type="entry name" value="Glycosidases"/>
    <property type="match status" value="1"/>
</dbReference>
<dbReference type="AlphaFoldDB" id="A0A1G7H4U6"/>
<proteinExistence type="predicted"/>
<dbReference type="PROSITE" id="PS51257">
    <property type="entry name" value="PROKAR_LIPOPROTEIN"/>
    <property type="match status" value="1"/>
</dbReference>
<dbReference type="SUPFAM" id="SSF51445">
    <property type="entry name" value="(Trans)glycosidases"/>
    <property type="match status" value="1"/>
</dbReference>
<organism evidence="2 3">
    <name type="scientific">Mucilaginibacter pineti</name>
    <dbReference type="NCBI Taxonomy" id="1391627"/>
    <lineage>
        <taxon>Bacteria</taxon>
        <taxon>Pseudomonadati</taxon>
        <taxon>Bacteroidota</taxon>
        <taxon>Sphingobacteriia</taxon>
        <taxon>Sphingobacteriales</taxon>
        <taxon>Sphingobacteriaceae</taxon>
        <taxon>Mucilaginibacter</taxon>
    </lineage>
</organism>
<dbReference type="InterPro" id="IPR045857">
    <property type="entry name" value="O16G_dom_2"/>
</dbReference>
<dbReference type="STRING" id="1391627.SAMN05216464_11161"/>
<dbReference type="Pfam" id="PF00128">
    <property type="entry name" value="Alpha-amylase"/>
    <property type="match status" value="2"/>
</dbReference>
<dbReference type="Gene3D" id="3.90.400.10">
    <property type="entry name" value="Oligo-1,6-glucosidase, Domain 2"/>
    <property type="match status" value="1"/>
</dbReference>
<dbReference type="Proteomes" id="UP000199072">
    <property type="component" value="Unassembled WGS sequence"/>
</dbReference>
<dbReference type="PANTHER" id="PTHR10357:SF219">
    <property type="entry name" value="MALTOSE ALPHA-D-GLUCOSYLTRANSFERASE"/>
    <property type="match status" value="1"/>
</dbReference>
<reference evidence="2 3" key="1">
    <citation type="submission" date="2016-10" db="EMBL/GenBank/DDBJ databases">
        <authorList>
            <person name="de Groot N.N."/>
        </authorList>
    </citation>
    <scope>NUCLEOTIDE SEQUENCE [LARGE SCALE GENOMIC DNA]</scope>
    <source>
        <strain evidence="2 3">47C3B</strain>
    </source>
</reference>
<dbReference type="CDD" id="cd11334">
    <property type="entry name" value="AmyAc_TreS"/>
    <property type="match status" value="1"/>
</dbReference>
<dbReference type="GO" id="GO:0016740">
    <property type="term" value="F:transferase activity"/>
    <property type="evidence" value="ECO:0007669"/>
    <property type="project" value="UniProtKB-KW"/>
</dbReference>
<sequence>MRKLLLILGISAGLSACKPKPPLEAQVNAWYKHLVIYNLDVKTFQDSNGDGEGDFKGLISRLDYLSALGVNTIWLAPFQPSPLADDGYDITDYTAIDAKLGTAADFRIFMRQAKARHLKVIMDIVLNHTSIQHPWFRQKPDWYLWSKERPSDWDKGMGFPVVEKDSWHLDSLSHQYFFHRFYHFEPDLNYQNPAVVREAERVLAYWLDQGMDGFRLDAVPFIIDDPRKDAAKPRFDFNILHKLTGFVSKHNPQAVLLGEANVDPQDNGKYFTGHHEGLQMMFNFYANQYLFLALASGDAGQFKKALTQTQVKPGIAQWAWFLRNHDEIDLGRLSKHELNQVYQKMGPDTNMQLYKRGLRRRLATMLGGDPKQINLAYSLLFSLPGTPVIREGEEIGMGEDLRLKERLAIRTPMQWDSTVNGGFTKGKPFRPLISSAEYGYQKVNVQTETKDSTSLLHKIRTLIKQRQAFPEIDNGAWQVLKTPDTVLALLYSSNGKQALIINNFSRKPQELNYKGRIYHLATYGTVWQHL</sequence>
<keyword evidence="3" id="KW-1185">Reference proteome</keyword>
<name>A0A1G7H4U6_9SPHI</name>